<dbReference type="AlphaFoldDB" id="A0AAE3NC38"/>
<evidence type="ECO:0000313" key="2">
    <source>
        <dbReference type="EMBL" id="MDA7416849.1"/>
    </source>
</evidence>
<evidence type="ECO:0008006" key="4">
    <source>
        <dbReference type="Google" id="ProtNLM"/>
    </source>
</evidence>
<evidence type="ECO:0000256" key="1">
    <source>
        <dbReference type="SAM" id="MobiDB-lite"/>
    </source>
</evidence>
<feature type="compositionally biased region" description="Low complexity" evidence="1">
    <location>
        <begin position="197"/>
        <end position="217"/>
    </location>
</feature>
<gene>
    <name evidence="2" type="ORF">PGB34_10775</name>
</gene>
<dbReference type="EMBL" id="JAQIPB010000003">
    <property type="protein sequence ID" value="MDA7416849.1"/>
    <property type="molecule type" value="Genomic_DNA"/>
</dbReference>
<accession>A0AAE3NC38</accession>
<organism evidence="2 3">
    <name type="scientific">Xenophilus arseniciresistens</name>
    <dbReference type="NCBI Taxonomy" id="1283306"/>
    <lineage>
        <taxon>Bacteria</taxon>
        <taxon>Pseudomonadati</taxon>
        <taxon>Pseudomonadota</taxon>
        <taxon>Betaproteobacteria</taxon>
        <taxon>Burkholderiales</taxon>
        <taxon>Comamonadaceae</taxon>
        <taxon>Xenophilus</taxon>
    </lineage>
</organism>
<sequence>MSQAPNAHDDLAPDARWQRMLDHAPDAQVQPSAATRAAILEAAHRAVQAPAAKPVAGGTSFFLLRWLDRLLPRASAPWSAALATVVMAFFITLIWQGEPVPQAQPDGDRAALSREAPQAEMAPPAAPAAPAPMPQAAPAPATSAPGPAAVEPAPAQPAAPNAEASREQHKRAPPPAEPAAPQARLRAPIESQRDALEAGATAADARQAEARAPAPAAAAPPPAPIAAPEFPSWQQWTELQFTDAQGRSGTVPRERAAELTALLEQVLPLPRAEARDAALPASVDGRLTLRQGARVLGTLELGGNAVRWHAAGAAPAFALPPPAALSALRTWLAQAHERAR</sequence>
<feature type="compositionally biased region" description="Low complexity" evidence="1">
    <location>
        <begin position="179"/>
        <end position="188"/>
    </location>
</feature>
<feature type="region of interest" description="Disordered" evidence="1">
    <location>
        <begin position="102"/>
        <end position="228"/>
    </location>
</feature>
<dbReference type="Proteomes" id="UP001212602">
    <property type="component" value="Unassembled WGS sequence"/>
</dbReference>
<name>A0AAE3NC38_9BURK</name>
<feature type="compositionally biased region" description="Pro residues" evidence="1">
    <location>
        <begin position="124"/>
        <end position="137"/>
    </location>
</feature>
<dbReference type="RefSeq" id="WP_271428075.1">
    <property type="nucleotide sequence ID" value="NZ_JAQIPB010000003.1"/>
</dbReference>
<protein>
    <recommendedName>
        <fullName evidence="4">Meckel syndrome type 1 protein</fullName>
    </recommendedName>
</protein>
<proteinExistence type="predicted"/>
<reference evidence="2" key="1">
    <citation type="submission" date="2023-01" db="EMBL/GenBank/DDBJ databases">
        <title>Xenophilus mangrovi sp. nov., isolated from soil of Mangrove nature reserve.</title>
        <authorList>
            <person name="Xu S."/>
            <person name="Liu Z."/>
            <person name="Xu Y."/>
        </authorList>
    </citation>
    <scope>NUCLEOTIDE SEQUENCE</scope>
    <source>
        <strain evidence="2">YW8</strain>
    </source>
</reference>
<feature type="compositionally biased region" description="Low complexity" evidence="1">
    <location>
        <begin position="138"/>
        <end position="163"/>
    </location>
</feature>
<evidence type="ECO:0000313" key="3">
    <source>
        <dbReference type="Proteomes" id="UP001212602"/>
    </source>
</evidence>
<keyword evidence="3" id="KW-1185">Reference proteome</keyword>
<comment type="caution">
    <text evidence="2">The sequence shown here is derived from an EMBL/GenBank/DDBJ whole genome shotgun (WGS) entry which is preliminary data.</text>
</comment>